<organism evidence="1 2">
    <name type="scientific">Chryseobacterium indologenes</name>
    <name type="common">Flavobacterium indologenes</name>
    <dbReference type="NCBI Taxonomy" id="253"/>
    <lineage>
        <taxon>Bacteria</taxon>
        <taxon>Pseudomonadati</taxon>
        <taxon>Bacteroidota</taxon>
        <taxon>Flavobacteriia</taxon>
        <taxon>Flavobacteriales</taxon>
        <taxon>Weeksellaceae</taxon>
        <taxon>Chryseobacterium group</taxon>
        <taxon>Chryseobacterium</taxon>
    </lineage>
</organism>
<dbReference type="Proteomes" id="UP000037953">
    <property type="component" value="Unassembled WGS sequence"/>
</dbReference>
<evidence type="ECO:0000313" key="1">
    <source>
        <dbReference type="EMBL" id="KPE53244.1"/>
    </source>
</evidence>
<evidence type="ECO:0000313" key="2">
    <source>
        <dbReference type="Proteomes" id="UP000037953"/>
    </source>
</evidence>
<comment type="caution">
    <text evidence="1">The sequence shown here is derived from an EMBL/GenBank/DDBJ whole genome shotgun (WGS) entry which is preliminary data.</text>
</comment>
<sequence length="81" mass="8573">MKNRKKLTRKQLEFIKGGDNPYALCDMNGECPPTAGSYYCSDGVCYSFNPGSNPGGGGGGGGCSEPQRLCMSWETGCGCIY</sequence>
<dbReference type="RefSeq" id="WP_062696807.1">
    <property type="nucleotide sequence ID" value="NZ_LJOD01000001.1"/>
</dbReference>
<accession>A0A0N0IYM4</accession>
<reference evidence="1 2" key="1">
    <citation type="journal article" date="2015" name="Genom Data">
        <title>Draft genome sequence of a multidrug-resistant Chryseobacterium indologenes isolate from Malaysia.</title>
        <authorList>
            <person name="Yu C.Y."/>
            <person name="Ang G.Y."/>
            <person name="Cheng H.J."/>
            <person name="Cheong Y.M."/>
            <person name="Yin W.F."/>
            <person name="Chan K.G."/>
        </authorList>
    </citation>
    <scope>NUCLEOTIDE SEQUENCE [LARGE SCALE GENOMIC DNA]</scope>
    <source>
        <strain evidence="1 2">CI_885</strain>
    </source>
</reference>
<proteinExistence type="predicted"/>
<protein>
    <recommendedName>
        <fullName evidence="3">Bacteriocin</fullName>
    </recommendedName>
</protein>
<evidence type="ECO:0008006" key="3">
    <source>
        <dbReference type="Google" id="ProtNLM"/>
    </source>
</evidence>
<dbReference type="OrthoDB" id="1449489at2"/>
<name>A0A0N0IYM4_CHRID</name>
<dbReference type="PATRIC" id="fig|253.9.peg.871"/>
<gene>
    <name evidence="1" type="ORF">AOB46_04105</name>
</gene>
<reference evidence="2" key="2">
    <citation type="submission" date="2015-09" db="EMBL/GenBank/DDBJ databases">
        <title>Draft genome sequence of a multidrug-resistant Chryseobacterium indologenes isolate from Malaysia.</title>
        <authorList>
            <person name="Yu C.Y."/>
            <person name="Ang G.Y."/>
            <person name="Chan K.-G."/>
        </authorList>
    </citation>
    <scope>NUCLEOTIDE SEQUENCE [LARGE SCALE GENOMIC DNA]</scope>
    <source>
        <strain evidence="2">CI_885</strain>
    </source>
</reference>
<dbReference type="EMBL" id="LJOD01000001">
    <property type="protein sequence ID" value="KPE53244.1"/>
    <property type="molecule type" value="Genomic_DNA"/>
</dbReference>
<dbReference type="AlphaFoldDB" id="A0A0N0IYM4"/>